<dbReference type="SUPFAM" id="SSF48726">
    <property type="entry name" value="Immunoglobulin"/>
    <property type="match status" value="1"/>
</dbReference>
<feature type="signal peptide" evidence="1">
    <location>
        <begin position="1"/>
        <end position="26"/>
    </location>
</feature>
<dbReference type="InterPro" id="IPR007110">
    <property type="entry name" value="Ig-like_dom"/>
</dbReference>
<protein>
    <submittedName>
        <fullName evidence="3">C-terminal domain of CHU protein family protein</fullName>
    </submittedName>
</protein>
<name>A0A1G7FKA6_9FLAO</name>
<keyword evidence="1" id="KW-0732">Signal</keyword>
<accession>A0A1G7FKA6</accession>
<dbReference type="EMBL" id="FNBD01000003">
    <property type="protein sequence ID" value="SDE76328.1"/>
    <property type="molecule type" value="Genomic_DNA"/>
</dbReference>
<reference evidence="4" key="1">
    <citation type="submission" date="2016-10" db="EMBL/GenBank/DDBJ databases">
        <authorList>
            <person name="Varghese N."/>
            <person name="Submissions S."/>
        </authorList>
    </citation>
    <scope>NUCLEOTIDE SEQUENCE [LARGE SCALE GENOMIC DNA]</scope>
    <source>
        <strain evidence="4">DSM 24729</strain>
    </source>
</reference>
<dbReference type="PROSITE" id="PS50835">
    <property type="entry name" value="IG_LIKE"/>
    <property type="match status" value="1"/>
</dbReference>
<sequence length="752" mass="80624">MNRPTTHSKKTFFFFTFLMCSIGLMAQTLNKPTAIANPNFGTGGSPWTAVCASSTFNEYYVNFKWSASPSVLSDNTFVLELSDATGSFASPTALTTVTDKNSTTDFDIRFEIPITLRGTGYKLRVKSTSPELYSPATQAYNMYYIDYKNPIQITENGSGSIGDGTISICNGSTAIIAVDNVPNSETYQYIWRKSSTILSETGPSLTVSESGMYSVEIDYGSVCSGSAGTLSNMITVETGTALGVTINTPTKTSYCEGETASALEATIANSDIFYTWYKDGTVVQAKAQGSYTYAFDTNDPDFAGAYTVKVEGDGICAETTPALSISKTGAFTVTENTPLEMVILPGESKTLSVTSTAVSPTYQWYKNNTVISGATTSTLAISEEAEYYVAVSQGGACPSSLNSNKINVVAPSSFELIANYTTTYSDCDYSEIVLDVATINAVAANGSKTDVTADLKASMSYQWKKDGTAISGATSSSISLTDISENGSYQIDATIESFNTSSNSLPVVLRSNELITIEASSLVACNSTDFITISTNVDLTGATFGWAKDGTIIDTTSLDLNTTDAGTYRLMVTRNGCSIPSNEVTISPLDESLITLDSPLNIVFPEGGSKTITASGGTAYEWRDANNTSISNSASISLTTEGTYTLTAYVGNCVIIKEVNVSYKDTFKIPNVITVNGDGINDLWLIPNSYSYQADVNVIIYNDKGEEVYNVFEYQNNWPESSTGFTSQNMVFYYKIKKGSDTIKQGTITVIK</sequence>
<dbReference type="RefSeq" id="WP_083332213.1">
    <property type="nucleotide sequence ID" value="NZ_FNBD01000003.1"/>
</dbReference>
<dbReference type="eggNOG" id="COG3291">
    <property type="taxonomic scope" value="Bacteria"/>
</dbReference>
<dbReference type="InterPro" id="IPR013783">
    <property type="entry name" value="Ig-like_fold"/>
</dbReference>
<dbReference type="Gene3D" id="2.60.40.10">
    <property type="entry name" value="Immunoglobulins"/>
    <property type="match status" value="3"/>
</dbReference>
<dbReference type="Proteomes" id="UP000182114">
    <property type="component" value="Unassembled WGS sequence"/>
</dbReference>
<gene>
    <name evidence="3" type="ORF">SAMN04487992_103323</name>
</gene>
<feature type="chain" id="PRO_5010245191" evidence="1">
    <location>
        <begin position="27"/>
        <end position="752"/>
    </location>
</feature>
<dbReference type="AlphaFoldDB" id="A0A1G7FKA6"/>
<dbReference type="Pfam" id="PF13585">
    <property type="entry name" value="CHU_C"/>
    <property type="match status" value="1"/>
</dbReference>
<proteinExistence type="predicted"/>
<evidence type="ECO:0000259" key="2">
    <source>
        <dbReference type="PROSITE" id="PS50835"/>
    </source>
</evidence>
<organism evidence="3 4">
    <name type="scientific">Cellulophaga baltica</name>
    <dbReference type="NCBI Taxonomy" id="76594"/>
    <lineage>
        <taxon>Bacteria</taxon>
        <taxon>Pseudomonadati</taxon>
        <taxon>Bacteroidota</taxon>
        <taxon>Flavobacteriia</taxon>
        <taxon>Flavobacteriales</taxon>
        <taxon>Flavobacteriaceae</taxon>
        <taxon>Cellulophaga</taxon>
    </lineage>
</organism>
<keyword evidence="4" id="KW-1185">Reference proteome</keyword>
<feature type="domain" description="Ig-like" evidence="2">
    <location>
        <begin position="506"/>
        <end position="587"/>
    </location>
</feature>
<evidence type="ECO:0000313" key="3">
    <source>
        <dbReference type="EMBL" id="SDE76328.1"/>
    </source>
</evidence>
<dbReference type="InterPro" id="IPR036179">
    <property type="entry name" value="Ig-like_dom_sf"/>
</dbReference>
<evidence type="ECO:0000313" key="4">
    <source>
        <dbReference type="Proteomes" id="UP000182114"/>
    </source>
</evidence>
<evidence type="ECO:0000256" key="1">
    <source>
        <dbReference type="SAM" id="SignalP"/>
    </source>
</evidence>
<dbReference type="InterPro" id="IPR044023">
    <property type="entry name" value="Ig_7"/>
</dbReference>
<dbReference type="Pfam" id="PF19081">
    <property type="entry name" value="Ig_7"/>
    <property type="match status" value="1"/>
</dbReference>